<evidence type="ECO:0000313" key="5">
    <source>
        <dbReference type="Proteomes" id="UP001652623"/>
    </source>
</evidence>
<dbReference type="InterPro" id="IPR006869">
    <property type="entry name" value="DUF547"/>
</dbReference>
<dbReference type="Pfam" id="PF14389">
    <property type="entry name" value="Lzipper-MIP1"/>
    <property type="match status" value="1"/>
</dbReference>
<organism evidence="5 6">
    <name type="scientific">Ziziphus jujuba</name>
    <name type="common">Chinese jujube</name>
    <name type="synonym">Ziziphus sativa</name>
    <dbReference type="NCBI Taxonomy" id="326968"/>
    <lineage>
        <taxon>Eukaryota</taxon>
        <taxon>Viridiplantae</taxon>
        <taxon>Streptophyta</taxon>
        <taxon>Embryophyta</taxon>
        <taxon>Tracheophyta</taxon>
        <taxon>Spermatophyta</taxon>
        <taxon>Magnoliopsida</taxon>
        <taxon>eudicotyledons</taxon>
        <taxon>Gunneridae</taxon>
        <taxon>Pentapetalae</taxon>
        <taxon>rosids</taxon>
        <taxon>fabids</taxon>
        <taxon>Rosales</taxon>
        <taxon>Rhamnaceae</taxon>
        <taxon>Paliureae</taxon>
        <taxon>Ziziphus</taxon>
    </lineage>
</organism>
<dbReference type="InParanoid" id="A0A6P4BCA3"/>
<dbReference type="PANTHER" id="PTHR23054:SF26">
    <property type="entry name" value="ELECTRON TRANSPORTER"/>
    <property type="match status" value="1"/>
</dbReference>
<feature type="region of interest" description="Disordered" evidence="2">
    <location>
        <begin position="59"/>
        <end position="79"/>
    </location>
</feature>
<feature type="compositionally biased region" description="Polar residues" evidence="2">
    <location>
        <begin position="310"/>
        <end position="324"/>
    </location>
</feature>
<feature type="domain" description="Ternary complex factor MIP1 leucine-zipper" evidence="4">
    <location>
        <begin position="94"/>
        <end position="172"/>
    </location>
</feature>
<keyword evidence="1" id="KW-0175">Coiled coil</keyword>
<protein>
    <submittedName>
        <fullName evidence="6">Uncharacterized protein LOC107430271</fullName>
    </submittedName>
</protein>
<evidence type="ECO:0000313" key="6">
    <source>
        <dbReference type="RefSeq" id="XP_015896584.3"/>
    </source>
</evidence>
<evidence type="ECO:0000259" key="4">
    <source>
        <dbReference type="Pfam" id="PF14389"/>
    </source>
</evidence>
<dbReference type="AlphaFoldDB" id="A0A6P4BCA3"/>
<feature type="region of interest" description="Disordered" evidence="2">
    <location>
        <begin position="310"/>
        <end position="336"/>
    </location>
</feature>
<accession>A0A6P4BCA3</accession>
<dbReference type="Proteomes" id="UP001652623">
    <property type="component" value="Chromosome 6"/>
</dbReference>
<name>A0A6P4BCA3_ZIZJJ</name>
<dbReference type="RefSeq" id="XP_015896584.3">
    <property type="nucleotide sequence ID" value="XM_016041098.4"/>
</dbReference>
<dbReference type="InterPro" id="IPR025757">
    <property type="entry name" value="MIP1_Leuzipper"/>
</dbReference>
<reference evidence="6" key="1">
    <citation type="submission" date="2025-08" db="UniProtKB">
        <authorList>
            <consortium name="RefSeq"/>
        </authorList>
    </citation>
    <scope>IDENTIFICATION</scope>
    <source>
        <tissue evidence="6">Seedling</tissue>
    </source>
</reference>
<evidence type="ECO:0000256" key="1">
    <source>
        <dbReference type="SAM" id="Coils"/>
    </source>
</evidence>
<evidence type="ECO:0000256" key="2">
    <source>
        <dbReference type="SAM" id="MobiDB-lite"/>
    </source>
</evidence>
<feature type="coiled-coil region" evidence="1">
    <location>
        <begin position="96"/>
        <end position="162"/>
    </location>
</feature>
<dbReference type="KEGG" id="zju:107430271"/>
<keyword evidence="5" id="KW-1185">Reference proteome</keyword>
<dbReference type="Pfam" id="PF04784">
    <property type="entry name" value="DUF547"/>
    <property type="match status" value="1"/>
</dbReference>
<proteinExistence type="predicted"/>
<feature type="compositionally biased region" description="Polar residues" evidence="2">
    <location>
        <begin position="63"/>
        <end position="75"/>
    </location>
</feature>
<sequence length="603" mass="68285">MDGFSAVEVGEDEEAGGKRKNEGSWASSQAHVQHRRSKSASDRNFSVLRAGILSSIKKDKNETNVLSPPSTSATRGRSPLHDNASYINKNMSPNHRNSLEKDIEHLQLRLQQEKSMRTMLERAMGRASSTLSPGHRHFAAQTKELIAEIELLEEEVANREQHVLTLYRSIFEHCVSRPPSEQNSVVASPAHRKHETRKHPSIISSAFCSSKKFPFRSLQPLVSLDNSGKRTTKTDHAPLSSGKTDIDFGKNCSGPNKVCQKVPALEKNNMLRTLKDHLHQCPSKLSEEMIRCMAVVYCWLRSAASVNTEKNRSPLLSRSSTNAIQPRRGTGEDQDWSGKSMVEISWISTDKVQFSHASYAINNYRVLVEQLERVNVSKMESNAQTAFWINVYNALVMHAYLAYGIPHSSLRRLALFHKAAYNIGGHLISANAIEQSIFCFRTPRIGRWLETILSAALRKRFGEERQLRSLKLGLPNSQPIACFALCTGAFSDPVLRVYTASNVREELEEAKKEFLQSNVVVKKSRKVFLPKILERFARESSLSSDDLLKWIAENVDKKLHDSIWKCMDGKSSKKASQIIEWLPYSSRFRYVFSTDLTDKPWWL</sequence>
<dbReference type="GeneID" id="107430271"/>
<evidence type="ECO:0000259" key="3">
    <source>
        <dbReference type="Pfam" id="PF04784"/>
    </source>
</evidence>
<dbReference type="PANTHER" id="PTHR23054">
    <property type="entry name" value="TERNARY COMPLEX FACTOR MIP1, LEUCINE-ZIPPER-RELATED"/>
    <property type="match status" value="1"/>
</dbReference>
<dbReference type="FunCoup" id="A0A6P4BCA3">
    <property type="interactions" value="190"/>
</dbReference>
<feature type="region of interest" description="Disordered" evidence="2">
    <location>
        <begin position="1"/>
        <end position="43"/>
    </location>
</feature>
<gene>
    <name evidence="6" type="primary">LOC107430271</name>
</gene>
<feature type="domain" description="DUF547" evidence="3">
    <location>
        <begin position="377"/>
        <end position="515"/>
    </location>
</feature>
<feature type="region of interest" description="Disordered" evidence="2">
    <location>
        <begin position="179"/>
        <end position="198"/>
    </location>
</feature>